<dbReference type="PANTHER" id="PTHR23097:SF181">
    <property type="entry name" value="CASPASE-8-LIKE"/>
    <property type="match status" value="1"/>
</dbReference>
<evidence type="ECO:0000256" key="10">
    <source>
        <dbReference type="SAM" id="Phobius"/>
    </source>
</evidence>
<dbReference type="EMBL" id="KE346363">
    <property type="protein sequence ID" value="KJE91976.1"/>
    <property type="molecule type" value="Genomic_DNA"/>
</dbReference>
<evidence type="ECO:0000256" key="9">
    <source>
        <dbReference type="SAM" id="MobiDB-lite"/>
    </source>
</evidence>
<evidence type="ECO:0000256" key="5">
    <source>
        <dbReference type="ARBA" id="ARBA00022737"/>
    </source>
</evidence>
<gene>
    <name evidence="12" type="ORF">CAOG_003019</name>
</gene>
<evidence type="ECO:0000313" key="13">
    <source>
        <dbReference type="Proteomes" id="UP000008743"/>
    </source>
</evidence>
<keyword evidence="4" id="KW-0732">Signal</keyword>
<feature type="repeat" description="TNFR-Cys" evidence="8">
    <location>
        <begin position="313"/>
        <end position="354"/>
    </location>
</feature>
<feature type="transmembrane region" description="Helical" evidence="10">
    <location>
        <begin position="644"/>
        <end position="666"/>
    </location>
</feature>
<keyword evidence="10" id="KW-0472">Membrane</keyword>
<evidence type="ECO:0000313" key="12">
    <source>
        <dbReference type="EMBL" id="KJE91976.1"/>
    </source>
</evidence>
<comment type="caution">
    <text evidence="8">Lacks conserved residue(s) required for the propagation of feature annotation.</text>
</comment>
<feature type="region of interest" description="Disordered" evidence="9">
    <location>
        <begin position="746"/>
        <end position="806"/>
    </location>
</feature>
<feature type="disulfide bond" evidence="8">
    <location>
        <begin position="591"/>
        <end position="609"/>
    </location>
</feature>
<sequence>MTRVWSSCPSILQRNRFLMCTTFGPFIHFFFSLISFLVNKLVPMRILKLPLLVAAVALAMQLPDVANAQSNDCHTAPLIDPNANITFYTTPSTTYPCMDDSSQKCMVWKIRSSTPFRFSVTSCGFMADSSMAIRTNCGTGHFGDSPYLQWNNNIGVGCAPAYGASAVDLDIIADTDYFFSLGGPSSLPATGAFGKEYTCPAGSTDHDGLSDTVKHYATPCVTCSPGQYVPAASVGPCTNFRCAVGTVDHDSDPSTPCLVAGPGNDTTIAGLYGPIANFKVVAGRYDDDSNPSTASIACPAGNYAPVGSTTCTACAAGTWDDDGTSATACTNCTECTLGSTFETIACAATVNRVCSNCVTCTQGHYPNTECTLTSTATACDACTPITNCSATGLTCVSSASQQCSLCQDGSYVSVQGTCELCTICGSDTYETRACDGVVNRVCASCTTCGSDQFETGACGGTINRVCSNCTSCGLDQYETAACGGTTNRVCANCTNCDSTQYETTACAGVVNRVCSACTVCGANEFETTACDALVNRECSTCTTCTVGQYEGADCMATTNRVCPACSELPGCTTGLRCTNSTDSICIDCSSCPRGQYVNATCTNVLDRVCHNCTALPGCPASYTVCSAYGHSTCVAPETSTSMPVYIPVVAAVGGLLVLVLLVVFLLSRRRTRKPATAVEIPIEEITMMTINTMVLDPKEHRASQYETLNGTRGGGNAVVYDVLGRSQWEDPQAAVVPSRSLKPSLATSAPETHYAVPSQPKDDMVPSRSLKPVLAGDAGPTSHYQTVPPRPAKRESEIVYTNADFS</sequence>
<accession>A0A0D2UA93</accession>
<evidence type="ECO:0000256" key="2">
    <source>
        <dbReference type="ARBA" id="ARBA00022525"/>
    </source>
</evidence>
<feature type="domain" description="TNFR-Cys" evidence="11">
    <location>
        <begin position="519"/>
        <end position="562"/>
    </location>
</feature>
<reference evidence="13" key="1">
    <citation type="submission" date="2011-02" db="EMBL/GenBank/DDBJ databases">
        <title>The Genome Sequence of Capsaspora owczarzaki ATCC 30864.</title>
        <authorList>
            <person name="Russ C."/>
            <person name="Cuomo C."/>
            <person name="Burger G."/>
            <person name="Gray M.W."/>
            <person name="Holland P.W.H."/>
            <person name="King N."/>
            <person name="Lang F.B.F."/>
            <person name="Roger A.J."/>
            <person name="Ruiz-Trillo I."/>
            <person name="Young S.K."/>
            <person name="Zeng Q."/>
            <person name="Gargeya S."/>
            <person name="Alvarado L."/>
            <person name="Berlin A."/>
            <person name="Chapman S.B."/>
            <person name="Chen Z."/>
            <person name="Freedman E."/>
            <person name="Gellesch M."/>
            <person name="Goldberg J."/>
            <person name="Griggs A."/>
            <person name="Gujja S."/>
            <person name="Heilman E."/>
            <person name="Heiman D."/>
            <person name="Howarth C."/>
            <person name="Mehta T."/>
            <person name="Neiman D."/>
            <person name="Pearson M."/>
            <person name="Roberts A."/>
            <person name="Saif S."/>
            <person name="Shea T."/>
            <person name="Shenoy N."/>
            <person name="Sisk P."/>
            <person name="Stolte C."/>
            <person name="Sykes S."/>
            <person name="White J."/>
            <person name="Yandava C."/>
            <person name="Haas B."/>
            <person name="Nusbaum C."/>
            <person name="Birren B."/>
        </authorList>
    </citation>
    <scope>NUCLEOTIDE SEQUENCE</scope>
    <source>
        <strain evidence="13">ATCC 30864</strain>
    </source>
</reference>
<feature type="disulfide bond" evidence="8">
    <location>
        <begin position="314"/>
        <end position="329"/>
    </location>
</feature>
<proteinExistence type="predicted"/>
<evidence type="ECO:0000256" key="3">
    <source>
        <dbReference type="ARBA" id="ARBA00022703"/>
    </source>
</evidence>
<keyword evidence="7" id="KW-0325">Glycoprotein</keyword>
<dbReference type="GO" id="GO:0006915">
    <property type="term" value="P:apoptotic process"/>
    <property type="evidence" value="ECO:0007669"/>
    <property type="project" value="UniProtKB-KW"/>
</dbReference>
<dbReference type="InParanoid" id="A0A0D2UA93"/>
<evidence type="ECO:0000256" key="6">
    <source>
        <dbReference type="ARBA" id="ARBA00023157"/>
    </source>
</evidence>
<dbReference type="Proteomes" id="UP000008743">
    <property type="component" value="Unassembled WGS sequence"/>
</dbReference>
<feature type="disulfide bond" evidence="8">
    <location>
        <begin position="588"/>
        <end position="601"/>
    </location>
</feature>
<feature type="transmembrane region" description="Helical" evidence="10">
    <location>
        <begin position="16"/>
        <end position="39"/>
    </location>
</feature>
<keyword evidence="6 8" id="KW-1015">Disulfide bond</keyword>
<feature type="domain" description="TNFR-Cys" evidence="11">
    <location>
        <begin position="313"/>
        <end position="354"/>
    </location>
</feature>
<dbReference type="Pfam" id="PF00020">
    <property type="entry name" value="TNFR_c6"/>
    <property type="match status" value="1"/>
</dbReference>
<feature type="domain" description="TNFR-Cys" evidence="11">
    <location>
        <begin position="570"/>
        <end position="609"/>
    </location>
</feature>
<dbReference type="GO" id="GO:0005576">
    <property type="term" value="C:extracellular region"/>
    <property type="evidence" value="ECO:0007669"/>
    <property type="project" value="UniProtKB-SubCell"/>
</dbReference>
<dbReference type="SMART" id="SM00208">
    <property type="entry name" value="TNFR"/>
    <property type="match status" value="5"/>
</dbReference>
<feature type="disulfide bond" evidence="8">
    <location>
        <begin position="544"/>
        <end position="562"/>
    </location>
</feature>
<keyword evidence="2" id="KW-0964">Secreted</keyword>
<keyword evidence="13" id="KW-1185">Reference proteome</keyword>
<dbReference type="InterPro" id="IPR001368">
    <property type="entry name" value="TNFR/NGFR_Cys_rich_reg"/>
</dbReference>
<dbReference type="Gene3D" id="2.10.50.10">
    <property type="entry name" value="Tumor Necrosis Factor Receptor, subunit A, domain 2"/>
    <property type="match status" value="1"/>
</dbReference>
<feature type="repeat" description="TNFR-Cys" evidence="8">
    <location>
        <begin position="519"/>
        <end position="562"/>
    </location>
</feature>
<dbReference type="CDD" id="cd00185">
    <property type="entry name" value="TNFRSF"/>
    <property type="match status" value="1"/>
</dbReference>
<evidence type="ECO:0000256" key="4">
    <source>
        <dbReference type="ARBA" id="ARBA00022729"/>
    </source>
</evidence>
<evidence type="ECO:0000256" key="7">
    <source>
        <dbReference type="ARBA" id="ARBA00023180"/>
    </source>
</evidence>
<feature type="repeat" description="TNFR-Cys" evidence="8">
    <location>
        <begin position="570"/>
        <end position="609"/>
    </location>
</feature>
<comment type="subcellular location">
    <subcellularLocation>
        <location evidence="1">Secreted</location>
    </subcellularLocation>
</comment>
<evidence type="ECO:0000259" key="11">
    <source>
        <dbReference type="PROSITE" id="PS50050"/>
    </source>
</evidence>
<dbReference type="InterPro" id="IPR052459">
    <property type="entry name" value="TNFRSF_decoy_receptor"/>
</dbReference>
<keyword evidence="10" id="KW-0812">Transmembrane</keyword>
<dbReference type="PROSITE" id="PS00652">
    <property type="entry name" value="TNFR_NGFR_1"/>
    <property type="match status" value="1"/>
</dbReference>
<evidence type="ECO:0000256" key="1">
    <source>
        <dbReference type="ARBA" id="ARBA00004613"/>
    </source>
</evidence>
<dbReference type="PROSITE" id="PS50050">
    <property type="entry name" value="TNFR_NGFR_2"/>
    <property type="match status" value="3"/>
</dbReference>
<feature type="disulfide bond" evidence="8">
    <location>
        <begin position="541"/>
        <end position="554"/>
    </location>
</feature>
<keyword evidence="3" id="KW-0053">Apoptosis</keyword>
<name>A0A0D2UA93_CAPO3</name>
<dbReference type="PhylomeDB" id="A0A0D2UA93"/>
<dbReference type="PANTHER" id="PTHR23097">
    <property type="entry name" value="TUMOR NECROSIS FACTOR RECEPTOR SUPERFAMILY MEMBER"/>
    <property type="match status" value="1"/>
</dbReference>
<dbReference type="OrthoDB" id="10031141at2759"/>
<keyword evidence="10" id="KW-1133">Transmembrane helix</keyword>
<protein>
    <recommendedName>
        <fullName evidence="11">TNFR-Cys domain-containing protein</fullName>
    </recommendedName>
</protein>
<evidence type="ECO:0000256" key="8">
    <source>
        <dbReference type="PROSITE-ProRule" id="PRU00206"/>
    </source>
</evidence>
<dbReference type="AlphaFoldDB" id="A0A0D2UA93"/>
<keyword evidence="5" id="KW-0677">Repeat</keyword>
<organism evidence="12 13">
    <name type="scientific">Capsaspora owczarzaki (strain ATCC 30864)</name>
    <dbReference type="NCBI Taxonomy" id="595528"/>
    <lineage>
        <taxon>Eukaryota</taxon>
        <taxon>Filasterea</taxon>
        <taxon>Capsaspora</taxon>
    </lineage>
</organism>